<feature type="transmembrane region" description="Helical" evidence="9">
    <location>
        <begin position="242"/>
        <end position="259"/>
    </location>
</feature>
<comment type="caution">
    <text evidence="12">The sequence shown here is derived from an EMBL/GenBank/DDBJ whole genome shotgun (WGS) entry which is preliminary data.</text>
</comment>
<dbReference type="EMBL" id="JAOWKX010000013">
    <property type="protein sequence ID" value="MCV2886622.1"/>
    <property type="molecule type" value="Genomic_DNA"/>
</dbReference>
<dbReference type="SUPFAM" id="SSF51735">
    <property type="entry name" value="NAD(P)-binding Rossmann-fold domains"/>
    <property type="match status" value="1"/>
</dbReference>
<keyword evidence="5 9" id="KW-0812">Transmembrane</keyword>
<keyword evidence="6 9" id="KW-1133">Transmembrane helix</keyword>
<feature type="transmembrane region" description="Helical" evidence="9">
    <location>
        <begin position="6"/>
        <end position="23"/>
    </location>
</feature>
<dbReference type="PANTHER" id="PTHR32507:SF0">
    <property type="entry name" value="NA(+)_H(+) ANTIPORTER 2-RELATED"/>
    <property type="match status" value="1"/>
</dbReference>
<evidence type="ECO:0000256" key="1">
    <source>
        <dbReference type="ARBA" id="ARBA00004651"/>
    </source>
</evidence>
<keyword evidence="8 9" id="KW-0472">Membrane</keyword>
<dbReference type="InterPro" id="IPR003148">
    <property type="entry name" value="RCK_N"/>
</dbReference>
<accession>A0ABT3ADG5</accession>
<evidence type="ECO:0000259" key="11">
    <source>
        <dbReference type="Pfam" id="PF02254"/>
    </source>
</evidence>
<keyword evidence="2" id="KW-0813">Transport</keyword>
<dbReference type="PANTHER" id="PTHR32507">
    <property type="entry name" value="NA(+)/H(+) ANTIPORTER 1"/>
    <property type="match status" value="1"/>
</dbReference>
<feature type="transmembrane region" description="Helical" evidence="9">
    <location>
        <begin position="118"/>
        <end position="138"/>
    </location>
</feature>
<name>A0ABT3ADG5_9ALTE</name>
<evidence type="ECO:0000256" key="6">
    <source>
        <dbReference type="ARBA" id="ARBA00022989"/>
    </source>
</evidence>
<feature type="transmembrane region" description="Helical" evidence="9">
    <location>
        <begin position="186"/>
        <end position="205"/>
    </location>
</feature>
<evidence type="ECO:0000313" key="13">
    <source>
        <dbReference type="Proteomes" id="UP001652504"/>
    </source>
</evidence>
<dbReference type="InterPro" id="IPR006153">
    <property type="entry name" value="Cation/H_exchanger_TM"/>
</dbReference>
<evidence type="ECO:0000256" key="4">
    <source>
        <dbReference type="ARBA" id="ARBA00022475"/>
    </source>
</evidence>
<feature type="transmembrane region" description="Helical" evidence="9">
    <location>
        <begin position="150"/>
        <end position="174"/>
    </location>
</feature>
<keyword evidence="4" id="KW-1003">Cell membrane</keyword>
<feature type="transmembrane region" description="Helical" evidence="9">
    <location>
        <begin position="330"/>
        <end position="351"/>
    </location>
</feature>
<comment type="subcellular location">
    <subcellularLocation>
        <location evidence="1">Cell membrane</location>
        <topology evidence="1">Multi-pass membrane protein</topology>
    </subcellularLocation>
</comment>
<dbReference type="Gene3D" id="3.40.50.720">
    <property type="entry name" value="NAD(P)-binding Rossmann-like Domain"/>
    <property type="match status" value="1"/>
</dbReference>
<sequence length="603" mass="65808">MSLDPIVLLVLIGLLSISCQLFAHKVRLPAILPLLITGIMVGPVFNVLDSNALFGDLLFPLVSLSVAIILFEGALTLDFKQLGAHGKVVTRLCTLGVLIGWVVVAPAAHFFIGVSWEIAFLFSAIVTVTGPTVILPMLRAVRPSKNVSQILRWEGIIVDPIGAILAVLVFEYIISSQNATLHTLMTFGQTILVGVAVGVVFGYGMSVLLRKGSIPDYLINTAVLTMVLGAFELANIAAHEAGLITVTIIGVWLANARDVDVERIIEFKETLSVLLISALFIILAARVDLNQLADIALGSIALLGVILLIARPISVYLATWRTSLRWQEKWLVIWMAPRGIIAAAVSALFALKLEQQGYENAQMLVALVFFVIIFTVTIQSLTTTQIAQFLGEREPAPVGYLIFGGQNFARMLAKELQNAGITVKICDTNWDAISAARMENIPTYYGNPSSAHAERTMDLTGIGNVLVLSPHKHLNAQITQYFQHIFGEDRVFGLHHADMNNSDAHLPNYKYLKSLGLFGALTYSKLASLTASGAVVKKTTLTEQFGIQEYHEKYANNYTPLFMQDPKGRISPFKKESQKPIQPGTQLISLINPDAIKPEPSKT</sequence>
<feature type="transmembrane region" description="Helical" evidence="9">
    <location>
        <begin position="271"/>
        <end position="289"/>
    </location>
</feature>
<feature type="domain" description="RCK N-terminal" evidence="11">
    <location>
        <begin position="400"/>
        <end position="492"/>
    </location>
</feature>
<keyword evidence="13" id="KW-1185">Reference proteome</keyword>
<feature type="transmembrane region" description="Helical" evidence="9">
    <location>
        <begin position="89"/>
        <end position="112"/>
    </location>
</feature>
<evidence type="ECO:0000256" key="8">
    <source>
        <dbReference type="ARBA" id="ARBA00023136"/>
    </source>
</evidence>
<dbReference type="Proteomes" id="UP001652504">
    <property type="component" value="Unassembled WGS sequence"/>
</dbReference>
<proteinExistence type="predicted"/>
<feature type="transmembrane region" description="Helical" evidence="9">
    <location>
        <begin position="363"/>
        <end position="383"/>
    </location>
</feature>
<evidence type="ECO:0000259" key="10">
    <source>
        <dbReference type="Pfam" id="PF00999"/>
    </source>
</evidence>
<organism evidence="12 13">
    <name type="scientific">Fluctibacter corallii</name>
    <dbReference type="NCBI Taxonomy" id="2984329"/>
    <lineage>
        <taxon>Bacteria</taxon>
        <taxon>Pseudomonadati</taxon>
        <taxon>Pseudomonadota</taxon>
        <taxon>Gammaproteobacteria</taxon>
        <taxon>Alteromonadales</taxon>
        <taxon>Alteromonadaceae</taxon>
        <taxon>Fluctibacter</taxon>
    </lineage>
</organism>
<evidence type="ECO:0000256" key="7">
    <source>
        <dbReference type="ARBA" id="ARBA00023065"/>
    </source>
</evidence>
<feature type="domain" description="Cation/H+ exchanger transmembrane" evidence="10">
    <location>
        <begin position="16"/>
        <end position="387"/>
    </location>
</feature>
<reference evidence="12 13" key="1">
    <citation type="submission" date="2022-10" db="EMBL/GenBank/DDBJ databases">
        <title>Aestuariibacter sp. AA17 isolated from Montipora capitata coral fragment.</title>
        <authorList>
            <person name="Emsley S.A."/>
            <person name="Pfannmuller K.M."/>
            <person name="Loughran R.M."/>
            <person name="Shlafstein M."/>
            <person name="Papke E."/>
            <person name="Saw J.H."/>
            <person name="Ushijima B."/>
            <person name="Videau P."/>
        </authorList>
    </citation>
    <scope>NUCLEOTIDE SEQUENCE [LARGE SCALE GENOMIC DNA]</scope>
    <source>
        <strain evidence="12 13">AA17</strain>
    </source>
</reference>
<protein>
    <submittedName>
        <fullName evidence="12">Cation:proton antiporter</fullName>
    </submittedName>
</protein>
<evidence type="ECO:0000256" key="5">
    <source>
        <dbReference type="ARBA" id="ARBA00022692"/>
    </source>
</evidence>
<dbReference type="Gene3D" id="1.20.1530.20">
    <property type="match status" value="1"/>
</dbReference>
<gene>
    <name evidence="12" type="ORF">OE749_18155</name>
</gene>
<keyword evidence="3" id="KW-0050">Antiport</keyword>
<evidence type="ECO:0000256" key="9">
    <source>
        <dbReference type="SAM" id="Phobius"/>
    </source>
</evidence>
<evidence type="ECO:0000313" key="12">
    <source>
        <dbReference type="EMBL" id="MCV2886622.1"/>
    </source>
</evidence>
<keyword evidence="7" id="KW-0406">Ion transport</keyword>
<dbReference type="RefSeq" id="WP_263713913.1">
    <property type="nucleotide sequence ID" value="NZ_JAOWKX010000013.1"/>
</dbReference>
<dbReference type="Pfam" id="PF02254">
    <property type="entry name" value="TrkA_N"/>
    <property type="match status" value="1"/>
</dbReference>
<dbReference type="InterPro" id="IPR036291">
    <property type="entry name" value="NAD(P)-bd_dom_sf"/>
</dbReference>
<feature type="transmembrane region" description="Helical" evidence="9">
    <location>
        <begin position="30"/>
        <end position="48"/>
    </location>
</feature>
<dbReference type="Pfam" id="PF00999">
    <property type="entry name" value="Na_H_Exchanger"/>
    <property type="match status" value="1"/>
</dbReference>
<evidence type="ECO:0000256" key="2">
    <source>
        <dbReference type="ARBA" id="ARBA00022448"/>
    </source>
</evidence>
<feature type="transmembrane region" description="Helical" evidence="9">
    <location>
        <begin position="217"/>
        <end position="236"/>
    </location>
</feature>
<feature type="transmembrane region" description="Helical" evidence="9">
    <location>
        <begin position="54"/>
        <end position="77"/>
    </location>
</feature>
<evidence type="ECO:0000256" key="3">
    <source>
        <dbReference type="ARBA" id="ARBA00022449"/>
    </source>
</evidence>
<dbReference type="InterPro" id="IPR038770">
    <property type="entry name" value="Na+/solute_symporter_sf"/>
</dbReference>
<feature type="transmembrane region" description="Helical" evidence="9">
    <location>
        <begin position="295"/>
        <end position="318"/>
    </location>
</feature>